<dbReference type="AlphaFoldDB" id="A0A5J4TXF7"/>
<feature type="region of interest" description="Disordered" evidence="1">
    <location>
        <begin position="65"/>
        <end position="100"/>
    </location>
</feature>
<accession>A0A5J4TXF7</accession>
<gene>
    <name evidence="2" type="ORF">EZS28_041479</name>
</gene>
<evidence type="ECO:0000313" key="3">
    <source>
        <dbReference type="Proteomes" id="UP000324800"/>
    </source>
</evidence>
<dbReference type="EMBL" id="SNRW01023458">
    <property type="protein sequence ID" value="KAA6362994.1"/>
    <property type="molecule type" value="Genomic_DNA"/>
</dbReference>
<proteinExistence type="predicted"/>
<name>A0A5J4TXF7_9EUKA</name>
<evidence type="ECO:0000256" key="1">
    <source>
        <dbReference type="SAM" id="MobiDB-lite"/>
    </source>
</evidence>
<reference evidence="2 3" key="1">
    <citation type="submission" date="2019-03" db="EMBL/GenBank/DDBJ databases">
        <title>Single cell metagenomics reveals metabolic interactions within the superorganism composed of flagellate Streblomastix strix and complex community of Bacteroidetes bacteria on its surface.</title>
        <authorList>
            <person name="Treitli S.C."/>
            <person name="Kolisko M."/>
            <person name="Husnik F."/>
            <person name="Keeling P."/>
            <person name="Hampl V."/>
        </authorList>
    </citation>
    <scope>NUCLEOTIDE SEQUENCE [LARGE SCALE GENOMIC DNA]</scope>
    <source>
        <strain evidence="2">ST1C</strain>
    </source>
</reference>
<dbReference type="Proteomes" id="UP000324800">
    <property type="component" value="Unassembled WGS sequence"/>
</dbReference>
<protein>
    <submittedName>
        <fullName evidence="2">Uncharacterized protein</fullName>
    </submittedName>
</protein>
<comment type="caution">
    <text evidence="2">The sequence shown here is derived from an EMBL/GenBank/DDBJ whole genome shotgun (WGS) entry which is preliminary data.</text>
</comment>
<evidence type="ECO:0000313" key="2">
    <source>
        <dbReference type="EMBL" id="KAA6362994.1"/>
    </source>
</evidence>
<feature type="non-terminal residue" evidence="2">
    <location>
        <position position="1"/>
    </location>
</feature>
<organism evidence="2 3">
    <name type="scientific">Streblomastix strix</name>
    <dbReference type="NCBI Taxonomy" id="222440"/>
    <lineage>
        <taxon>Eukaryota</taxon>
        <taxon>Metamonada</taxon>
        <taxon>Preaxostyla</taxon>
        <taxon>Oxymonadida</taxon>
        <taxon>Streblomastigidae</taxon>
        <taxon>Streblomastix</taxon>
    </lineage>
</organism>
<feature type="compositionally biased region" description="Low complexity" evidence="1">
    <location>
        <begin position="75"/>
        <end position="87"/>
    </location>
</feature>
<sequence length="100" mass="10634">QVIPSIIKPPPITLLPAEQATSLQGKINRALFKQQQDLDEIEEQLSAALGNAALRSHLVKQSKQRSYAHAQGMNSAAASATASSSSTVEPKISSNKQSPK</sequence>